<gene>
    <name evidence="12" type="ORF">METZ01_LOCUS343680</name>
</gene>
<evidence type="ECO:0000256" key="10">
    <source>
        <dbReference type="ARBA" id="ARBA00023317"/>
    </source>
</evidence>
<dbReference type="EMBL" id="UINC01117999">
    <property type="protein sequence ID" value="SVC90826.1"/>
    <property type="molecule type" value="Genomic_DNA"/>
</dbReference>
<keyword evidence="6" id="KW-0865">Zymogen</keyword>
<proteinExistence type="predicted"/>
<dbReference type="Pfam" id="PF02666">
    <property type="entry name" value="PS_Dcarbxylase"/>
    <property type="match status" value="1"/>
</dbReference>
<dbReference type="GO" id="GO:0004609">
    <property type="term" value="F:phosphatidylserine decarboxylase activity"/>
    <property type="evidence" value="ECO:0007669"/>
    <property type="project" value="InterPro"/>
</dbReference>
<evidence type="ECO:0000313" key="12">
    <source>
        <dbReference type="EMBL" id="SVC90826.1"/>
    </source>
</evidence>
<keyword evidence="11" id="KW-0812">Transmembrane</keyword>
<dbReference type="InterPro" id="IPR033175">
    <property type="entry name" value="PSD-A"/>
</dbReference>
<evidence type="ECO:0008006" key="13">
    <source>
        <dbReference type="Google" id="ProtNLM"/>
    </source>
</evidence>
<keyword evidence="7" id="KW-0594">Phospholipid biosynthesis</keyword>
<protein>
    <recommendedName>
        <fullName evidence="13">Phosphatidylserine decarboxylase</fullName>
    </recommendedName>
</protein>
<dbReference type="InterPro" id="IPR003817">
    <property type="entry name" value="PS_Dcarbxylase"/>
</dbReference>
<keyword evidence="4" id="KW-0443">Lipid metabolism</keyword>
<feature type="non-terminal residue" evidence="12">
    <location>
        <position position="77"/>
    </location>
</feature>
<name>A0A382QZF4_9ZZZZ</name>
<evidence type="ECO:0000256" key="1">
    <source>
        <dbReference type="ARBA" id="ARBA00022475"/>
    </source>
</evidence>
<feature type="transmembrane region" description="Helical" evidence="11">
    <location>
        <begin position="6"/>
        <end position="29"/>
    </location>
</feature>
<evidence type="ECO:0000256" key="8">
    <source>
        <dbReference type="ARBA" id="ARBA00023239"/>
    </source>
</evidence>
<organism evidence="12">
    <name type="scientific">marine metagenome</name>
    <dbReference type="NCBI Taxonomy" id="408172"/>
    <lineage>
        <taxon>unclassified sequences</taxon>
        <taxon>metagenomes</taxon>
        <taxon>ecological metagenomes</taxon>
    </lineage>
</organism>
<keyword evidence="5 11" id="KW-0472">Membrane</keyword>
<evidence type="ECO:0000256" key="2">
    <source>
        <dbReference type="ARBA" id="ARBA00022516"/>
    </source>
</evidence>
<keyword evidence="8" id="KW-0456">Lyase</keyword>
<sequence length="77" mass="8466">MVGYFLEFSILLDSAAIPGLLLLFCLNFFRDPKREIPKGKGILVSPADGKILQIKSVDDPDIGKANLVSIFLNVFNV</sequence>
<evidence type="ECO:0000256" key="6">
    <source>
        <dbReference type="ARBA" id="ARBA00023145"/>
    </source>
</evidence>
<evidence type="ECO:0000256" key="11">
    <source>
        <dbReference type="SAM" id="Phobius"/>
    </source>
</evidence>
<dbReference type="PANTHER" id="PTHR35809">
    <property type="entry name" value="ARCHAETIDYLSERINE DECARBOXYLASE PROENZYME-RELATED"/>
    <property type="match status" value="1"/>
</dbReference>
<reference evidence="12" key="1">
    <citation type="submission" date="2018-05" db="EMBL/GenBank/DDBJ databases">
        <authorList>
            <person name="Lanie J.A."/>
            <person name="Ng W.-L."/>
            <person name="Kazmierczak K.M."/>
            <person name="Andrzejewski T.M."/>
            <person name="Davidsen T.M."/>
            <person name="Wayne K.J."/>
            <person name="Tettelin H."/>
            <person name="Glass J.I."/>
            <person name="Rusch D."/>
            <person name="Podicherti R."/>
            <person name="Tsui H.-C.T."/>
            <person name="Winkler M.E."/>
        </authorList>
    </citation>
    <scope>NUCLEOTIDE SEQUENCE</scope>
</reference>
<evidence type="ECO:0000256" key="3">
    <source>
        <dbReference type="ARBA" id="ARBA00022793"/>
    </source>
</evidence>
<keyword evidence="1" id="KW-1003">Cell membrane</keyword>
<dbReference type="PANTHER" id="PTHR35809:SF1">
    <property type="entry name" value="ARCHAETIDYLSERINE DECARBOXYLASE PROENZYME-RELATED"/>
    <property type="match status" value="1"/>
</dbReference>
<dbReference type="AlphaFoldDB" id="A0A382QZF4"/>
<evidence type="ECO:0000256" key="4">
    <source>
        <dbReference type="ARBA" id="ARBA00023098"/>
    </source>
</evidence>
<keyword evidence="10" id="KW-0670">Pyruvate</keyword>
<evidence type="ECO:0000256" key="7">
    <source>
        <dbReference type="ARBA" id="ARBA00023209"/>
    </source>
</evidence>
<evidence type="ECO:0000256" key="5">
    <source>
        <dbReference type="ARBA" id="ARBA00023136"/>
    </source>
</evidence>
<keyword evidence="9" id="KW-1208">Phospholipid metabolism</keyword>
<evidence type="ECO:0000256" key="9">
    <source>
        <dbReference type="ARBA" id="ARBA00023264"/>
    </source>
</evidence>
<dbReference type="GO" id="GO:0008654">
    <property type="term" value="P:phospholipid biosynthetic process"/>
    <property type="evidence" value="ECO:0007669"/>
    <property type="project" value="UniProtKB-KW"/>
</dbReference>
<keyword evidence="3" id="KW-0210">Decarboxylase</keyword>
<keyword evidence="2" id="KW-0444">Lipid biosynthesis</keyword>
<keyword evidence="11" id="KW-1133">Transmembrane helix</keyword>
<accession>A0A382QZF4</accession>